<keyword evidence="1" id="KW-0732">Signal</keyword>
<dbReference type="RefSeq" id="WP_058048378.1">
    <property type="nucleotide sequence ID" value="NZ_UGJG01000001.1"/>
</dbReference>
<protein>
    <submittedName>
        <fullName evidence="3">PEP-CTERM sorting domain-containing protein</fullName>
    </submittedName>
</protein>
<dbReference type="NCBIfam" id="TIGR02595">
    <property type="entry name" value="PEP_CTERM"/>
    <property type="match status" value="1"/>
</dbReference>
<dbReference type="Pfam" id="PF07589">
    <property type="entry name" value="PEP-CTERM"/>
    <property type="match status" value="1"/>
</dbReference>
<dbReference type="EMBL" id="VDGE01000019">
    <property type="protein sequence ID" value="TNC71932.1"/>
    <property type="molecule type" value="Genomic_DNA"/>
</dbReference>
<comment type="caution">
    <text evidence="3">The sequence shown here is derived from an EMBL/GenBank/DDBJ whole genome shotgun (WGS) entry which is preliminary data.</text>
</comment>
<proteinExistence type="predicted"/>
<evidence type="ECO:0000313" key="4">
    <source>
        <dbReference type="Proteomes" id="UP000305681"/>
    </source>
</evidence>
<dbReference type="AlphaFoldDB" id="A0A377QF11"/>
<feature type="domain" description="Ice-binding protein C-terminal" evidence="2">
    <location>
        <begin position="136"/>
        <end position="160"/>
    </location>
</feature>
<evidence type="ECO:0000313" key="3">
    <source>
        <dbReference type="EMBL" id="TNC71932.1"/>
    </source>
</evidence>
<evidence type="ECO:0000256" key="1">
    <source>
        <dbReference type="SAM" id="SignalP"/>
    </source>
</evidence>
<feature type="signal peptide" evidence="1">
    <location>
        <begin position="1"/>
        <end position="20"/>
    </location>
</feature>
<accession>A0A377QF11</accession>
<evidence type="ECO:0000259" key="2">
    <source>
        <dbReference type="Pfam" id="PF07589"/>
    </source>
</evidence>
<dbReference type="Proteomes" id="UP000305681">
    <property type="component" value="Unassembled WGS sequence"/>
</dbReference>
<organism evidence="3 4">
    <name type="scientific">Janthinobacterium lividum</name>
    <dbReference type="NCBI Taxonomy" id="29581"/>
    <lineage>
        <taxon>Bacteria</taxon>
        <taxon>Pseudomonadati</taxon>
        <taxon>Pseudomonadota</taxon>
        <taxon>Betaproteobacteria</taxon>
        <taxon>Burkholderiales</taxon>
        <taxon>Oxalobacteraceae</taxon>
        <taxon>Janthinobacterium</taxon>
    </lineage>
</organism>
<reference evidence="3 4" key="1">
    <citation type="submission" date="2019-06" db="EMBL/GenBank/DDBJ databases">
        <title>Genome sequence of Janthinobacterium lividum UCD_MED1.</title>
        <authorList>
            <person name="De Leon M.E."/>
            <person name="Jospin G."/>
        </authorList>
    </citation>
    <scope>NUCLEOTIDE SEQUENCE [LARGE SCALE GENOMIC DNA]</scope>
    <source>
        <strain evidence="3 4">UCD_MED1</strain>
    </source>
</reference>
<dbReference type="InterPro" id="IPR013424">
    <property type="entry name" value="Ice-binding_C"/>
</dbReference>
<gene>
    <name evidence="3" type="ORF">FHI69_27545</name>
</gene>
<dbReference type="NCBIfam" id="NF038126">
    <property type="entry name" value="PEP_CTERM_FxDxF"/>
    <property type="match status" value="1"/>
</dbReference>
<feature type="chain" id="PRO_5044074629" evidence="1">
    <location>
        <begin position="21"/>
        <end position="165"/>
    </location>
</feature>
<name>A0A377QF11_9BURK</name>
<sequence>MKLKFIAAGIMAAASFSASAATYDLGILDPTGSDTLSAFTTKFAINSEINDSWTFQLLAPSSTSFGALQTFSVANGAIKDFAATLVGYGDLTKSTASGIQNLSWAGQLAAGTYTVQVTGLTLVKNVQYVGTVSALPVPEPETYGMLLGGLALVGAVARRRAKKAD</sequence>